<name>A0ABZ2FB57_9MICO</name>
<keyword evidence="1" id="KW-1133">Transmembrane helix</keyword>
<feature type="transmembrane region" description="Helical" evidence="1">
    <location>
        <begin position="20"/>
        <end position="38"/>
    </location>
</feature>
<dbReference type="Pfam" id="PF13399">
    <property type="entry name" value="LytR_C"/>
    <property type="match status" value="1"/>
</dbReference>
<evidence type="ECO:0000313" key="3">
    <source>
        <dbReference type="EMBL" id="WWF03960.1"/>
    </source>
</evidence>
<accession>A0ABZ2FB57</accession>
<reference evidence="3 4" key="1">
    <citation type="submission" date="2022-09" db="EMBL/GenBank/DDBJ databases">
        <title>Complete genome sequence of Janibacter terrae strain COS04-44, PCL-degrading bacteria isolated from oil spilled coast.</title>
        <authorList>
            <person name="Park H."/>
            <person name="Kim J.Y."/>
            <person name="An S.H."/>
            <person name="Lee C.M."/>
            <person name="Weon H.-Y."/>
        </authorList>
    </citation>
    <scope>NUCLEOTIDE SEQUENCE [LARGE SCALE GENOMIC DNA]</scope>
    <source>
        <strain evidence="3 4">COS04-44</strain>
    </source>
</reference>
<evidence type="ECO:0000313" key="4">
    <source>
        <dbReference type="Proteomes" id="UP001381003"/>
    </source>
</evidence>
<keyword evidence="1" id="KW-0812">Transmembrane</keyword>
<dbReference type="RefSeq" id="WP_068329590.1">
    <property type="nucleotide sequence ID" value="NZ_CP104874.1"/>
</dbReference>
<dbReference type="Gene3D" id="3.30.70.2390">
    <property type="match status" value="1"/>
</dbReference>
<keyword evidence="1" id="KW-0472">Membrane</keyword>
<evidence type="ECO:0000259" key="2">
    <source>
        <dbReference type="Pfam" id="PF13399"/>
    </source>
</evidence>
<dbReference type="InterPro" id="IPR027381">
    <property type="entry name" value="LytR/CpsA/Psr_C"/>
</dbReference>
<dbReference type="EMBL" id="CP104874">
    <property type="protein sequence ID" value="WWF03960.1"/>
    <property type="molecule type" value="Genomic_DNA"/>
</dbReference>
<sequence>MAPEDYGMSNEARGRRRRAVVTILLVLLLIFYAAWYALSYIRADTVSRQQAAPVTRSVTCTTSPKQVEVNVYNATNRDGLAARVASDLKARGFTVKTVANDPKKRKVTGRGQLRYGSAGAKGAKLVALHVGHFEKLADSRARTTVDVVLGPDFTRLASESRIETC</sequence>
<dbReference type="Proteomes" id="UP001381003">
    <property type="component" value="Chromosome"/>
</dbReference>
<organism evidence="3 4">
    <name type="scientific">Janibacter terrae</name>
    <dbReference type="NCBI Taxonomy" id="103817"/>
    <lineage>
        <taxon>Bacteria</taxon>
        <taxon>Bacillati</taxon>
        <taxon>Actinomycetota</taxon>
        <taxon>Actinomycetes</taxon>
        <taxon>Micrococcales</taxon>
        <taxon>Intrasporangiaceae</taxon>
        <taxon>Janibacter</taxon>
    </lineage>
</organism>
<proteinExistence type="predicted"/>
<evidence type="ECO:0000256" key="1">
    <source>
        <dbReference type="SAM" id="Phobius"/>
    </source>
</evidence>
<protein>
    <submittedName>
        <fullName evidence="3">LytR C-terminal domain-containing protein</fullName>
    </submittedName>
</protein>
<feature type="domain" description="LytR/CpsA/Psr regulator C-terminal" evidence="2">
    <location>
        <begin position="66"/>
        <end position="153"/>
    </location>
</feature>
<gene>
    <name evidence="3" type="ORF">N5P18_09590</name>
</gene>
<keyword evidence="4" id="KW-1185">Reference proteome</keyword>